<dbReference type="EMBL" id="CABEEZ010000034">
    <property type="protein sequence ID" value="VTR24055.1"/>
    <property type="molecule type" value="Genomic_DNA"/>
</dbReference>
<accession>A0A4U9TV41</accession>
<protein>
    <submittedName>
        <fullName evidence="1">Uncharacterized protein</fullName>
    </submittedName>
</protein>
<evidence type="ECO:0000313" key="1">
    <source>
        <dbReference type="EMBL" id="VTR24055.1"/>
    </source>
</evidence>
<dbReference type="InterPro" id="IPR030802">
    <property type="entry name" value="Permease_MalE"/>
</dbReference>
<proteinExistence type="predicted"/>
<reference evidence="1" key="1">
    <citation type="submission" date="2019-05" db="EMBL/GenBank/DDBJ databases">
        <authorList>
            <consortium name="Pathogen Informatics"/>
        </authorList>
    </citation>
    <scope>NUCLEOTIDE SEQUENCE [LARGE SCALE GENOMIC DNA]</scope>
    <source>
        <strain evidence="1">NCTC12965</strain>
    </source>
</reference>
<name>A0A4U9TV41_SERFO</name>
<dbReference type="Pfam" id="PF02405">
    <property type="entry name" value="MlaE"/>
    <property type="match status" value="1"/>
</dbReference>
<dbReference type="AlphaFoldDB" id="A0A4U9TV41"/>
<gene>
    <name evidence="1" type="ORF">NCTC12965_01906</name>
</gene>
<sequence length="42" mass="4447">MKANEEIDAIQAMGLNPVELLVLPARVGVAPGVADADLHRHD</sequence>
<organism evidence="1">
    <name type="scientific">Serratia fonticola</name>
    <dbReference type="NCBI Taxonomy" id="47917"/>
    <lineage>
        <taxon>Bacteria</taxon>
        <taxon>Pseudomonadati</taxon>
        <taxon>Pseudomonadota</taxon>
        <taxon>Gammaproteobacteria</taxon>
        <taxon>Enterobacterales</taxon>
        <taxon>Yersiniaceae</taxon>
        <taxon>Serratia</taxon>
    </lineage>
</organism>
<dbReference type="GO" id="GO:0043190">
    <property type="term" value="C:ATP-binding cassette (ABC) transporter complex"/>
    <property type="evidence" value="ECO:0007669"/>
    <property type="project" value="InterPro"/>
</dbReference>